<reference evidence="3" key="1">
    <citation type="submission" date="2022-04" db="EMBL/GenBank/DDBJ databases">
        <title>A functionally conserved STORR gene fusion in Papaver species that diverged 16.8 million years ago.</title>
        <authorList>
            <person name="Catania T."/>
        </authorList>
    </citation>
    <scope>NUCLEOTIDE SEQUENCE</scope>
    <source>
        <strain evidence="3">S-188037</strain>
    </source>
</reference>
<dbReference type="InterPro" id="IPR011948">
    <property type="entry name" value="Dullard_phosphatase"/>
</dbReference>
<accession>A0AAD4S5C4</accession>
<comment type="caution">
    <text evidence="3">The sequence shown here is derived from an EMBL/GenBank/DDBJ whole genome shotgun (WGS) entry which is preliminary data.</text>
</comment>
<dbReference type="InterPro" id="IPR036412">
    <property type="entry name" value="HAD-like_sf"/>
</dbReference>
<dbReference type="NCBIfam" id="TIGR02251">
    <property type="entry name" value="HIF-SF_euk"/>
    <property type="match status" value="1"/>
</dbReference>
<dbReference type="CDD" id="cd07521">
    <property type="entry name" value="HAD_FCP1-like"/>
    <property type="match status" value="1"/>
</dbReference>
<proteinExistence type="predicted"/>
<dbReference type="Pfam" id="PF03031">
    <property type="entry name" value="NIF"/>
    <property type="match status" value="1"/>
</dbReference>
<dbReference type="PROSITE" id="PS50969">
    <property type="entry name" value="FCP1"/>
    <property type="match status" value="1"/>
</dbReference>
<dbReference type="PANTHER" id="PTHR12210">
    <property type="entry name" value="DULLARD PROTEIN PHOSPHATASE"/>
    <property type="match status" value="1"/>
</dbReference>
<organism evidence="3 4">
    <name type="scientific">Papaver atlanticum</name>
    <dbReference type="NCBI Taxonomy" id="357466"/>
    <lineage>
        <taxon>Eukaryota</taxon>
        <taxon>Viridiplantae</taxon>
        <taxon>Streptophyta</taxon>
        <taxon>Embryophyta</taxon>
        <taxon>Tracheophyta</taxon>
        <taxon>Spermatophyta</taxon>
        <taxon>Magnoliopsida</taxon>
        <taxon>Ranunculales</taxon>
        <taxon>Papaveraceae</taxon>
        <taxon>Papaveroideae</taxon>
        <taxon>Papaver</taxon>
    </lineage>
</organism>
<dbReference type="InterPro" id="IPR023214">
    <property type="entry name" value="HAD_sf"/>
</dbReference>
<dbReference type="AlphaFoldDB" id="A0AAD4S5C4"/>
<evidence type="ECO:0000313" key="4">
    <source>
        <dbReference type="Proteomes" id="UP001202328"/>
    </source>
</evidence>
<evidence type="ECO:0000256" key="1">
    <source>
        <dbReference type="SAM" id="MobiDB-lite"/>
    </source>
</evidence>
<dbReference type="Gene3D" id="3.40.50.1000">
    <property type="entry name" value="HAD superfamily/HAD-like"/>
    <property type="match status" value="1"/>
</dbReference>
<dbReference type="InterPro" id="IPR050365">
    <property type="entry name" value="TIM50"/>
</dbReference>
<keyword evidence="4" id="KW-1185">Reference proteome</keyword>
<feature type="domain" description="FCP1 homology" evidence="2">
    <location>
        <begin position="38"/>
        <end position="197"/>
    </location>
</feature>
<dbReference type="GO" id="GO:0016791">
    <property type="term" value="F:phosphatase activity"/>
    <property type="evidence" value="ECO:0007669"/>
    <property type="project" value="InterPro"/>
</dbReference>
<evidence type="ECO:0000259" key="2">
    <source>
        <dbReference type="PROSITE" id="PS50969"/>
    </source>
</evidence>
<dbReference type="Proteomes" id="UP001202328">
    <property type="component" value="Unassembled WGS sequence"/>
</dbReference>
<dbReference type="SUPFAM" id="SSF56784">
    <property type="entry name" value="HAD-like"/>
    <property type="match status" value="1"/>
</dbReference>
<name>A0AAD4S5C4_9MAGN</name>
<protein>
    <recommendedName>
        <fullName evidence="2">FCP1 homology domain-containing protein</fullName>
    </recommendedName>
</protein>
<dbReference type="EMBL" id="JAJJMB010014022">
    <property type="protein sequence ID" value="KAI3863997.1"/>
    <property type="molecule type" value="Genomic_DNA"/>
</dbReference>
<dbReference type="InterPro" id="IPR004274">
    <property type="entry name" value="FCP1_dom"/>
</dbReference>
<feature type="region of interest" description="Disordered" evidence="1">
    <location>
        <begin position="1"/>
        <end position="21"/>
    </location>
</feature>
<gene>
    <name evidence="3" type="ORF">MKW98_031589</name>
</gene>
<dbReference type="SMART" id="SM00577">
    <property type="entry name" value="CPDc"/>
    <property type="match status" value="1"/>
</dbReference>
<dbReference type="FunFam" id="3.40.50.1000:FF:000093">
    <property type="entry name" value="NLI interacting factor-like phosphatase family protein"/>
    <property type="match status" value="1"/>
</dbReference>
<sequence length="278" mass="31215">MLNLQAAAGDSNNPTSRSCGEPIHTESSCISSSSLPRKIQEKKLLVLDLDETLVHTVVHSGPFVDETCDLSFTISDRTYCVKSRPYVDKFLERVSELFNLVIFTASSKVYADTVLDFLDPQRKFIVGRYYLDSVVFHVNGKVKDLTIFGVDLAKVILVDNRPTNFRWQKDNGIPIASWYSDQQDGELSTLLPFLERLASADDVRPIISERFSHCTEIHSSQDPTTREVVAHNKRAREAPSLVVGKRRKTCAKKSCIIRKVKQKLWGLVSIAPPSCISV</sequence>
<evidence type="ECO:0000313" key="3">
    <source>
        <dbReference type="EMBL" id="KAI3863997.1"/>
    </source>
</evidence>